<proteinExistence type="predicted"/>
<sequence>MEHFELRCLCDAFRDPAAPVAAPIGAQAVNTWWRPTPAAVFGELEADERGEIVFAEIWSPVTAPGVEEELKKIVIVADGEELGKYVSLSGIRATVMAPPKDRIWSGNLYSFGTPLDITQAVQNPLANTTFKYKQNVTVATLAGATVAITQAYRIRLWGKVYKNGELPRFGQMGFPAYLTERTRNRTVLLTKAAIPINADTWLTLPGGKDQAIPKVNPFARYAYNLLATDAQQGDYQFRLSTGGVLEEQENMYWEFDELDALFIKSLGVKLVPTVAMPVPANLARTGLRIDGNYHPKGPTTRISMFPTTVGINELNFGHLAPFAPVAHPYYAAIPKLPQPYLIWNEIGYPVIRDDGVAAVALNTAVLALTGIRIEMRG</sequence>
<protein>
    <submittedName>
        <fullName evidence="1">Uncharacterized protein</fullName>
    </submittedName>
</protein>
<name>X1RNX7_9ZZZZ</name>
<dbReference type="AlphaFoldDB" id="X1RNX7"/>
<dbReference type="EMBL" id="BARW01000039">
    <property type="protein sequence ID" value="GAI68676.1"/>
    <property type="molecule type" value="Genomic_DNA"/>
</dbReference>
<comment type="caution">
    <text evidence="1">The sequence shown here is derived from an EMBL/GenBank/DDBJ whole genome shotgun (WGS) entry which is preliminary data.</text>
</comment>
<organism evidence="1">
    <name type="scientific">marine sediment metagenome</name>
    <dbReference type="NCBI Taxonomy" id="412755"/>
    <lineage>
        <taxon>unclassified sequences</taxon>
        <taxon>metagenomes</taxon>
        <taxon>ecological metagenomes</taxon>
    </lineage>
</organism>
<reference evidence="1" key="1">
    <citation type="journal article" date="2014" name="Front. Microbiol.">
        <title>High frequency of phylogenetically diverse reductive dehalogenase-homologous genes in deep subseafloor sedimentary metagenomes.</title>
        <authorList>
            <person name="Kawai M."/>
            <person name="Futagami T."/>
            <person name="Toyoda A."/>
            <person name="Takaki Y."/>
            <person name="Nishi S."/>
            <person name="Hori S."/>
            <person name="Arai W."/>
            <person name="Tsubouchi T."/>
            <person name="Morono Y."/>
            <person name="Uchiyama I."/>
            <person name="Ito T."/>
            <person name="Fujiyama A."/>
            <person name="Inagaki F."/>
            <person name="Takami H."/>
        </authorList>
    </citation>
    <scope>NUCLEOTIDE SEQUENCE</scope>
    <source>
        <strain evidence="1">Expedition CK06-06</strain>
    </source>
</reference>
<evidence type="ECO:0000313" key="1">
    <source>
        <dbReference type="EMBL" id="GAI68676.1"/>
    </source>
</evidence>
<accession>X1RNX7</accession>
<gene>
    <name evidence="1" type="ORF">S12H4_00379</name>
</gene>